<feature type="compositionally biased region" description="Polar residues" evidence="8">
    <location>
        <begin position="248"/>
        <end position="259"/>
    </location>
</feature>
<keyword evidence="3 7" id="KW-0347">Helicase</keyword>
<evidence type="ECO:0000256" key="1">
    <source>
        <dbReference type="ARBA" id="ARBA00022741"/>
    </source>
</evidence>
<feature type="compositionally biased region" description="Basic residues" evidence="8">
    <location>
        <begin position="106"/>
        <end position="117"/>
    </location>
</feature>
<reference evidence="12" key="1">
    <citation type="submission" date="2022-07" db="EMBL/GenBank/DDBJ databases">
        <authorList>
            <person name="Trinca V."/>
            <person name="Uliana J.V.C."/>
            <person name="Torres T.T."/>
            <person name="Ward R.J."/>
            <person name="Monesi N."/>
        </authorList>
    </citation>
    <scope>NUCLEOTIDE SEQUENCE</scope>
    <source>
        <strain evidence="12">HSMRA1968</strain>
        <tissue evidence="12">Whole embryos</tissue>
    </source>
</reference>
<sequence>MKVKSKSTIKGSWSKVKIAGNLITNDGGGFEGLVGLEVLENYDNDFILKAKKSNKRNIEDDEDSDKEENNDLVSKKKRKQNKKPKLDDDDSDLDSDKEENDDLVSKKKSKKNKKSKLSKISAKPGRYVLVNYPREDESEFAQEDDAEGQLGEAEEEIDDIKTTDLIQWKTIGVPDSILKALAEKKFTEPTQIQSLTIPAAIMGRKDIVGAAETGSGKTLAFGIPILNGILELKKSGACMRERTVKLKSNVNVTSKPMQSKRNERDNLTPPPEEVNNFPSDDESNDENATNDTRPLYALVLTPTRELAVQVKDHLVAIAKYTGIKVAAVFGGMAQVKQERILSKCPEIVVATPGRLWELLSLGNEHLNKIENLSFLVIDETDRMIEKGHFEELTLLLNRLNADPLKKARRQNFIFSATLTLVHELPGYVKSKNVGKKIKAQKQSSEQKVQMLIEHLGISQPKIVDVTKKTGTADKLTECRIICDLAQKDLYLYYFLQRHPGRTIVFCNSIDCVKRLGQLFSLLNCQPRPLHAQMNQRQRLKNLERFTASPTGLLIATDVAARGLDIPNVQHVIHYQVPRTTENYVHRSGRTARANNEGITILIMEPSEVRNYVKLCRTLERSEDLPLFPVSEQHLKAVKARVELAREVDILDLKTRRTQSEIGWLKKSAKEMDIIVDDMSDFSENELYDSDDGGERYKTKRVLKQKRDNLNKLLAKPLFTKGFSYKYPLSGGNLPLVDIEDSKRNAVNVMKEAIEDYKQAKKKNKKSKF</sequence>
<feature type="region of interest" description="Disordered" evidence="8">
    <location>
        <begin position="248"/>
        <end position="290"/>
    </location>
</feature>
<dbReference type="SMART" id="SM00490">
    <property type="entry name" value="HELICc"/>
    <property type="match status" value="1"/>
</dbReference>
<comment type="catalytic activity">
    <reaction evidence="7">
        <text>ATP + H2O = ADP + phosphate + H(+)</text>
        <dbReference type="Rhea" id="RHEA:13065"/>
        <dbReference type="ChEBI" id="CHEBI:15377"/>
        <dbReference type="ChEBI" id="CHEBI:15378"/>
        <dbReference type="ChEBI" id="CHEBI:30616"/>
        <dbReference type="ChEBI" id="CHEBI:43474"/>
        <dbReference type="ChEBI" id="CHEBI:456216"/>
        <dbReference type="EC" id="3.6.4.13"/>
    </reaction>
</comment>
<dbReference type="PANTHER" id="PTHR24031">
    <property type="entry name" value="RNA HELICASE"/>
    <property type="match status" value="1"/>
</dbReference>
<comment type="caution">
    <text evidence="12">The sequence shown here is derived from an EMBL/GenBank/DDBJ whole genome shotgun (WGS) entry which is preliminary data.</text>
</comment>
<accession>A0A9Q0N225</accession>
<evidence type="ECO:0000259" key="9">
    <source>
        <dbReference type="PROSITE" id="PS51192"/>
    </source>
</evidence>
<dbReference type="InterPro" id="IPR014001">
    <property type="entry name" value="Helicase_ATP-bd"/>
</dbReference>
<feature type="domain" description="Helicase ATP-binding" evidence="9">
    <location>
        <begin position="198"/>
        <end position="436"/>
    </location>
</feature>
<evidence type="ECO:0000256" key="3">
    <source>
        <dbReference type="ARBA" id="ARBA00022806"/>
    </source>
</evidence>
<feature type="short sequence motif" description="Q motif" evidence="6">
    <location>
        <begin position="166"/>
        <end position="194"/>
    </location>
</feature>
<dbReference type="GO" id="GO:0005524">
    <property type="term" value="F:ATP binding"/>
    <property type="evidence" value="ECO:0007669"/>
    <property type="project" value="UniProtKB-UniRule"/>
</dbReference>
<evidence type="ECO:0000256" key="7">
    <source>
        <dbReference type="RuleBase" id="RU365068"/>
    </source>
</evidence>
<dbReference type="InterPro" id="IPR014014">
    <property type="entry name" value="RNA_helicase_DEAD_Q_motif"/>
</dbReference>
<feature type="compositionally biased region" description="Acidic residues" evidence="8">
    <location>
        <begin position="87"/>
        <end position="102"/>
    </location>
</feature>
<dbReference type="AlphaFoldDB" id="A0A9Q0N225"/>
<protein>
    <recommendedName>
        <fullName evidence="7">ATP-dependent RNA helicase</fullName>
        <ecNumber evidence="7">3.6.4.13</ecNumber>
    </recommendedName>
</protein>
<keyword evidence="1 7" id="KW-0547">Nucleotide-binding</keyword>
<dbReference type="PROSITE" id="PS51192">
    <property type="entry name" value="HELICASE_ATP_BIND_1"/>
    <property type="match status" value="1"/>
</dbReference>
<evidence type="ECO:0000313" key="13">
    <source>
        <dbReference type="Proteomes" id="UP001151699"/>
    </source>
</evidence>
<feature type="region of interest" description="Disordered" evidence="8">
    <location>
        <begin position="51"/>
        <end position="118"/>
    </location>
</feature>
<dbReference type="SUPFAM" id="SSF52540">
    <property type="entry name" value="P-loop containing nucleoside triphosphate hydrolases"/>
    <property type="match status" value="2"/>
</dbReference>
<proteinExistence type="inferred from homology"/>
<evidence type="ECO:0000259" key="10">
    <source>
        <dbReference type="PROSITE" id="PS51194"/>
    </source>
</evidence>
<dbReference type="InterPro" id="IPR011545">
    <property type="entry name" value="DEAD/DEAH_box_helicase_dom"/>
</dbReference>
<keyword evidence="4 7" id="KW-0067">ATP-binding</keyword>
<feature type="region of interest" description="Disordered" evidence="8">
    <location>
        <begin position="133"/>
        <end position="152"/>
    </location>
</feature>
<evidence type="ECO:0000313" key="12">
    <source>
        <dbReference type="EMBL" id="KAJ6641391.1"/>
    </source>
</evidence>
<name>A0A9Q0N225_9DIPT</name>
<dbReference type="OrthoDB" id="4310724at2759"/>
<dbReference type="Pfam" id="PF00270">
    <property type="entry name" value="DEAD"/>
    <property type="match status" value="1"/>
</dbReference>
<comment type="function">
    <text evidence="7">RNA helicase.</text>
</comment>
<keyword evidence="13" id="KW-1185">Reference proteome</keyword>
<dbReference type="PROSITE" id="PS51194">
    <property type="entry name" value="HELICASE_CTER"/>
    <property type="match status" value="1"/>
</dbReference>
<feature type="domain" description="DEAD-box RNA helicase Q" evidence="11">
    <location>
        <begin position="166"/>
        <end position="194"/>
    </location>
</feature>
<dbReference type="Pfam" id="PF00271">
    <property type="entry name" value="Helicase_C"/>
    <property type="match status" value="1"/>
</dbReference>
<dbReference type="SMART" id="SM00487">
    <property type="entry name" value="DEXDc"/>
    <property type="match status" value="1"/>
</dbReference>
<keyword evidence="5 7" id="KW-0694">RNA-binding</keyword>
<keyword evidence="2 7" id="KW-0378">Hydrolase</keyword>
<evidence type="ECO:0000256" key="4">
    <source>
        <dbReference type="ARBA" id="ARBA00022840"/>
    </source>
</evidence>
<feature type="domain" description="Helicase C-terminal" evidence="10">
    <location>
        <begin position="486"/>
        <end position="635"/>
    </location>
</feature>
<dbReference type="Gene3D" id="3.40.50.300">
    <property type="entry name" value="P-loop containing nucleotide triphosphate hydrolases"/>
    <property type="match status" value="2"/>
</dbReference>
<dbReference type="InterPro" id="IPR027417">
    <property type="entry name" value="P-loop_NTPase"/>
</dbReference>
<dbReference type="GO" id="GO:0003723">
    <property type="term" value="F:RNA binding"/>
    <property type="evidence" value="ECO:0007669"/>
    <property type="project" value="UniProtKB-UniRule"/>
</dbReference>
<dbReference type="InterPro" id="IPR001650">
    <property type="entry name" value="Helicase_C-like"/>
</dbReference>
<feature type="compositionally biased region" description="Acidic residues" evidence="8">
    <location>
        <begin position="136"/>
        <end position="152"/>
    </location>
</feature>
<dbReference type="GO" id="GO:0003724">
    <property type="term" value="F:RNA helicase activity"/>
    <property type="evidence" value="ECO:0007669"/>
    <property type="project" value="UniProtKB-EC"/>
</dbReference>
<dbReference type="PROSITE" id="PS51195">
    <property type="entry name" value="Q_MOTIF"/>
    <property type="match status" value="1"/>
</dbReference>
<evidence type="ECO:0000256" key="5">
    <source>
        <dbReference type="ARBA" id="ARBA00022884"/>
    </source>
</evidence>
<comment type="domain">
    <text evidence="7">The Q motif is unique to and characteristic of the DEAD box family of RNA helicases and controls ATP binding and hydrolysis.</text>
</comment>
<dbReference type="EC" id="3.6.4.13" evidence="7"/>
<evidence type="ECO:0000256" key="8">
    <source>
        <dbReference type="SAM" id="MobiDB-lite"/>
    </source>
</evidence>
<dbReference type="Proteomes" id="UP001151699">
    <property type="component" value="Chromosome B"/>
</dbReference>
<feature type="compositionally biased region" description="Acidic residues" evidence="8">
    <location>
        <begin position="59"/>
        <end position="70"/>
    </location>
</feature>
<organism evidence="12 13">
    <name type="scientific">Pseudolycoriella hygida</name>
    <dbReference type="NCBI Taxonomy" id="35572"/>
    <lineage>
        <taxon>Eukaryota</taxon>
        <taxon>Metazoa</taxon>
        <taxon>Ecdysozoa</taxon>
        <taxon>Arthropoda</taxon>
        <taxon>Hexapoda</taxon>
        <taxon>Insecta</taxon>
        <taxon>Pterygota</taxon>
        <taxon>Neoptera</taxon>
        <taxon>Endopterygota</taxon>
        <taxon>Diptera</taxon>
        <taxon>Nematocera</taxon>
        <taxon>Sciaroidea</taxon>
        <taxon>Sciaridae</taxon>
        <taxon>Pseudolycoriella</taxon>
    </lineage>
</organism>
<evidence type="ECO:0000256" key="6">
    <source>
        <dbReference type="PROSITE-ProRule" id="PRU00552"/>
    </source>
</evidence>
<dbReference type="CDD" id="cd17946">
    <property type="entry name" value="DEADc_DDX24"/>
    <property type="match status" value="1"/>
</dbReference>
<dbReference type="EMBL" id="WJQU01000002">
    <property type="protein sequence ID" value="KAJ6641391.1"/>
    <property type="molecule type" value="Genomic_DNA"/>
</dbReference>
<comment type="similarity">
    <text evidence="7">Belongs to the DEAD box helicase family.</text>
</comment>
<dbReference type="GO" id="GO:0016787">
    <property type="term" value="F:hydrolase activity"/>
    <property type="evidence" value="ECO:0007669"/>
    <property type="project" value="UniProtKB-KW"/>
</dbReference>
<gene>
    <name evidence="12" type="primary">DDX24</name>
    <name evidence="12" type="ORF">Bhyg_06330</name>
</gene>
<dbReference type="CDD" id="cd18787">
    <property type="entry name" value="SF2_C_DEAD"/>
    <property type="match status" value="1"/>
</dbReference>
<evidence type="ECO:0000256" key="2">
    <source>
        <dbReference type="ARBA" id="ARBA00022801"/>
    </source>
</evidence>
<evidence type="ECO:0000259" key="11">
    <source>
        <dbReference type="PROSITE" id="PS51195"/>
    </source>
</evidence>